<dbReference type="PANTHER" id="PTHR11814">
    <property type="entry name" value="SULFATE TRANSPORTER"/>
    <property type="match status" value="1"/>
</dbReference>
<dbReference type="AlphaFoldDB" id="A0AAU9V8A7"/>
<feature type="domain" description="STAS" evidence="6">
    <location>
        <begin position="501"/>
        <end position="573"/>
    </location>
</feature>
<dbReference type="SUPFAM" id="SSF52091">
    <property type="entry name" value="SpoIIaa-like"/>
    <property type="match status" value="1"/>
</dbReference>
<comment type="caution">
    <text evidence="7">The sequence shown here is derived from an EMBL/GenBank/DDBJ whole genome shotgun (WGS) entry which is preliminary data.</text>
</comment>
<evidence type="ECO:0000256" key="2">
    <source>
        <dbReference type="ARBA" id="ARBA00022692"/>
    </source>
</evidence>
<comment type="subcellular location">
    <subcellularLocation>
        <location evidence="1">Membrane</location>
        <topology evidence="1">Multi-pass membrane protein</topology>
    </subcellularLocation>
</comment>
<evidence type="ECO:0000313" key="7">
    <source>
        <dbReference type="EMBL" id="CAH2105970.1"/>
    </source>
</evidence>
<dbReference type="GO" id="GO:0055085">
    <property type="term" value="P:transmembrane transport"/>
    <property type="evidence" value="ECO:0007669"/>
    <property type="project" value="InterPro"/>
</dbReference>
<dbReference type="GO" id="GO:0016020">
    <property type="term" value="C:membrane"/>
    <property type="evidence" value="ECO:0007669"/>
    <property type="project" value="UniProtKB-SubCell"/>
</dbReference>
<dbReference type="Pfam" id="PF01740">
    <property type="entry name" value="STAS"/>
    <property type="match status" value="1"/>
</dbReference>
<dbReference type="InterPro" id="IPR002645">
    <property type="entry name" value="STAS_dom"/>
</dbReference>
<keyword evidence="8" id="KW-1185">Reference proteome</keyword>
<evidence type="ECO:0000313" key="8">
    <source>
        <dbReference type="Proteomes" id="UP001153954"/>
    </source>
</evidence>
<dbReference type="InterPro" id="IPR036513">
    <property type="entry name" value="STAS_dom_sf"/>
</dbReference>
<reference evidence="7" key="1">
    <citation type="submission" date="2022-03" db="EMBL/GenBank/DDBJ databases">
        <authorList>
            <person name="Tunstrom K."/>
        </authorList>
    </citation>
    <scope>NUCLEOTIDE SEQUENCE</scope>
</reference>
<feature type="transmembrane region" description="Helical" evidence="5">
    <location>
        <begin position="391"/>
        <end position="408"/>
    </location>
</feature>
<feature type="transmembrane region" description="Helical" evidence="5">
    <location>
        <begin position="227"/>
        <end position="246"/>
    </location>
</feature>
<dbReference type="CDD" id="cd07042">
    <property type="entry name" value="STAS_SulP_like_sulfate_transporter"/>
    <property type="match status" value="1"/>
</dbReference>
<dbReference type="EMBL" id="CAKOGL010000029">
    <property type="protein sequence ID" value="CAH2105970.1"/>
    <property type="molecule type" value="Genomic_DNA"/>
</dbReference>
<feature type="transmembrane region" description="Helical" evidence="5">
    <location>
        <begin position="144"/>
        <end position="168"/>
    </location>
</feature>
<sequence length="632" mass="66940">MSEEESVPLRRARRAGWRTRLARHVPALRWARAYGRESAAADAVAGVTLGLTLVPQSIAYAALAGLPVQYGLYSAFVGTMLYVLLGTVKEVSIGPTSLMALITLQVCRDLPIDFMVLLTFLSGCIVLLMGLLRLGFLVDLISPAVTMGFTSATALIIVAAQLKGLVGLSFVAESPLDNLRLLARRLHLARAPDCALAAACCVTLLLLRSLKDIHVSPKRYKLKKTLWFISISRNALVVFAASTYAFCTYDPKQPLFKLSGKVEPGLPKIGLPSFSTVVGNRTVGFIEMTTTLGSSLVLLPFVMVLANIAIAKAFSAGGRVDAAQEMVTLGVCNVLGSLLRAMPTCGAFTRSAVSHASGVRSPAAGLYSGIITLLALNYLTQYFFFIPKACLSSVLICAVIFMVDVGALRRLWRARRREALVALLTCGVGVGAGVEAAVLCGALASLAALLADLLRLPPLRLATDQAAFQAASRCNSFSADRAVCVWRQAARGALVARPRALVYANAERAAARVQRALADDRSLRSLLVDCGALALLDYTAEQVLERLVEELEGSGRPVVFFRASDHVARALRRVPRLRTAALRETTLCAALAHCAAPSASGAAAPAAPAALTAPAAAAVALLDDTGHVHEKV</sequence>
<organism evidence="7 8">
    <name type="scientific">Euphydryas editha</name>
    <name type="common">Edith's checkerspot</name>
    <dbReference type="NCBI Taxonomy" id="104508"/>
    <lineage>
        <taxon>Eukaryota</taxon>
        <taxon>Metazoa</taxon>
        <taxon>Ecdysozoa</taxon>
        <taxon>Arthropoda</taxon>
        <taxon>Hexapoda</taxon>
        <taxon>Insecta</taxon>
        <taxon>Pterygota</taxon>
        <taxon>Neoptera</taxon>
        <taxon>Endopterygota</taxon>
        <taxon>Lepidoptera</taxon>
        <taxon>Glossata</taxon>
        <taxon>Ditrysia</taxon>
        <taxon>Papilionoidea</taxon>
        <taxon>Nymphalidae</taxon>
        <taxon>Nymphalinae</taxon>
        <taxon>Euphydryas</taxon>
    </lineage>
</organism>
<feature type="transmembrane region" description="Helical" evidence="5">
    <location>
        <begin position="43"/>
        <end position="63"/>
    </location>
</feature>
<feature type="transmembrane region" description="Helical" evidence="5">
    <location>
        <begin position="364"/>
        <end position="385"/>
    </location>
</feature>
<evidence type="ECO:0000256" key="4">
    <source>
        <dbReference type="ARBA" id="ARBA00023136"/>
    </source>
</evidence>
<dbReference type="Proteomes" id="UP001153954">
    <property type="component" value="Unassembled WGS sequence"/>
</dbReference>
<accession>A0AAU9V8A7</accession>
<feature type="transmembrane region" description="Helical" evidence="5">
    <location>
        <begin position="420"/>
        <end position="451"/>
    </location>
</feature>
<dbReference type="InterPro" id="IPR001902">
    <property type="entry name" value="SLC26A/SulP_fam"/>
</dbReference>
<dbReference type="Pfam" id="PF00916">
    <property type="entry name" value="Sulfate_transp"/>
    <property type="match status" value="1"/>
</dbReference>
<dbReference type="PROSITE" id="PS50801">
    <property type="entry name" value="STAS"/>
    <property type="match status" value="1"/>
</dbReference>
<gene>
    <name evidence="7" type="ORF">EEDITHA_LOCUS20164</name>
</gene>
<feature type="transmembrane region" description="Helical" evidence="5">
    <location>
        <begin position="292"/>
        <end position="310"/>
    </location>
</feature>
<feature type="transmembrane region" description="Helical" evidence="5">
    <location>
        <begin position="114"/>
        <end position="132"/>
    </location>
</feature>
<evidence type="ECO:0000256" key="5">
    <source>
        <dbReference type="SAM" id="Phobius"/>
    </source>
</evidence>
<name>A0AAU9V8A7_EUPED</name>
<evidence type="ECO:0000259" key="6">
    <source>
        <dbReference type="PROSITE" id="PS50801"/>
    </source>
</evidence>
<evidence type="ECO:0000256" key="1">
    <source>
        <dbReference type="ARBA" id="ARBA00004141"/>
    </source>
</evidence>
<keyword evidence="3 5" id="KW-1133">Transmembrane helix</keyword>
<dbReference type="InterPro" id="IPR011547">
    <property type="entry name" value="SLC26A/SulP_dom"/>
</dbReference>
<evidence type="ECO:0000256" key="3">
    <source>
        <dbReference type="ARBA" id="ARBA00022989"/>
    </source>
</evidence>
<keyword evidence="4 5" id="KW-0472">Membrane</keyword>
<protein>
    <recommendedName>
        <fullName evidence="6">STAS domain-containing protein</fullName>
    </recommendedName>
</protein>
<keyword evidence="2 5" id="KW-0812">Transmembrane</keyword>
<dbReference type="Gene3D" id="3.30.750.24">
    <property type="entry name" value="STAS domain"/>
    <property type="match status" value="1"/>
</dbReference>
<proteinExistence type="predicted"/>